<name>A0A8D8HTY6_CULPI</name>
<feature type="region of interest" description="Disordered" evidence="1">
    <location>
        <begin position="79"/>
        <end position="101"/>
    </location>
</feature>
<dbReference type="AlphaFoldDB" id="A0A8D8HTY6"/>
<feature type="compositionally biased region" description="Polar residues" evidence="1">
    <location>
        <begin position="80"/>
        <end position="90"/>
    </location>
</feature>
<sequence length="101" mass="11622">MPIGTFMPNISSFGCKLAARIRVKFYMGITMGNWNFLFKRSYRSGKITRQLLVWSGLWRTVWRTLFPKRAYGFVVPRPGASTNNPMSPESTVFPEKASHFP</sequence>
<proteinExistence type="predicted"/>
<dbReference type="EMBL" id="HBUE01225048">
    <property type="protein sequence ID" value="CAG6541625.1"/>
    <property type="molecule type" value="Transcribed_RNA"/>
</dbReference>
<protein>
    <submittedName>
        <fullName evidence="2">(northern house mosquito) hypothetical protein</fullName>
    </submittedName>
</protein>
<organism evidence="2">
    <name type="scientific">Culex pipiens</name>
    <name type="common">House mosquito</name>
    <dbReference type="NCBI Taxonomy" id="7175"/>
    <lineage>
        <taxon>Eukaryota</taxon>
        <taxon>Metazoa</taxon>
        <taxon>Ecdysozoa</taxon>
        <taxon>Arthropoda</taxon>
        <taxon>Hexapoda</taxon>
        <taxon>Insecta</taxon>
        <taxon>Pterygota</taxon>
        <taxon>Neoptera</taxon>
        <taxon>Endopterygota</taxon>
        <taxon>Diptera</taxon>
        <taxon>Nematocera</taxon>
        <taxon>Culicoidea</taxon>
        <taxon>Culicidae</taxon>
        <taxon>Culicinae</taxon>
        <taxon>Culicini</taxon>
        <taxon>Culex</taxon>
        <taxon>Culex</taxon>
    </lineage>
</organism>
<evidence type="ECO:0000313" key="2">
    <source>
        <dbReference type="EMBL" id="CAG6541625.1"/>
    </source>
</evidence>
<reference evidence="2" key="1">
    <citation type="submission" date="2021-05" db="EMBL/GenBank/DDBJ databases">
        <authorList>
            <person name="Alioto T."/>
            <person name="Alioto T."/>
            <person name="Gomez Garrido J."/>
        </authorList>
    </citation>
    <scope>NUCLEOTIDE SEQUENCE</scope>
</reference>
<dbReference type="EMBL" id="HBUE01331764">
    <property type="protein sequence ID" value="CAG6593698.1"/>
    <property type="molecule type" value="Transcribed_RNA"/>
</dbReference>
<evidence type="ECO:0000256" key="1">
    <source>
        <dbReference type="SAM" id="MobiDB-lite"/>
    </source>
</evidence>
<accession>A0A8D8HTY6</accession>